<name>A0A1G2F4U7_9BACT</name>
<dbReference type="Gene3D" id="3.40.1400.10">
    <property type="entry name" value="Sugar-phosphate isomerase, RpiB/LacA/LacB"/>
    <property type="match status" value="1"/>
</dbReference>
<evidence type="ECO:0000256" key="2">
    <source>
        <dbReference type="PIRSR" id="PIRSR005384-1"/>
    </source>
</evidence>
<dbReference type="AlphaFoldDB" id="A0A1G2F4U7"/>
<dbReference type="NCBIfam" id="NF004051">
    <property type="entry name" value="PRK05571.1"/>
    <property type="match status" value="1"/>
</dbReference>
<evidence type="ECO:0000313" key="4">
    <source>
        <dbReference type="Proteomes" id="UP000177810"/>
    </source>
</evidence>
<dbReference type="PANTHER" id="PTHR30345">
    <property type="entry name" value="RIBOSE-5-PHOSPHATE ISOMERASE B"/>
    <property type="match status" value="1"/>
</dbReference>
<dbReference type="EMBL" id="MHMT01000007">
    <property type="protein sequence ID" value="OGZ33013.1"/>
    <property type="molecule type" value="Genomic_DNA"/>
</dbReference>
<comment type="similarity">
    <text evidence="1">Belongs to the LacAB/RpiB family.</text>
</comment>
<organism evidence="3 4">
    <name type="scientific">Candidatus Portnoybacteria bacterium RBG_13_40_8</name>
    <dbReference type="NCBI Taxonomy" id="1801990"/>
    <lineage>
        <taxon>Bacteria</taxon>
        <taxon>Candidatus Portnoyibacteriota</taxon>
    </lineage>
</organism>
<evidence type="ECO:0000256" key="1">
    <source>
        <dbReference type="ARBA" id="ARBA00008754"/>
    </source>
</evidence>
<dbReference type="PANTHER" id="PTHR30345:SF0">
    <property type="entry name" value="DNA DAMAGE-REPAIR_TOLERATION PROTEIN DRT102"/>
    <property type="match status" value="1"/>
</dbReference>
<sequence length="145" mass="16577">MIYLGADHGGFSFKEKIKEFLNELKIEYQDLGNLKFDPGDDFTEFALSVAKKVAETGGKGILFCTNGFGMCIVANKIKGIRAVVPTTKKTAQQSREHLDANVLCLGEHVVSFREARKIIKIWLETEFFNKERYTRRLKKIEEIEK</sequence>
<comment type="caution">
    <text evidence="3">The sequence shown here is derived from an EMBL/GenBank/DDBJ whole genome shotgun (WGS) entry which is preliminary data.</text>
</comment>
<dbReference type="InterPro" id="IPR036569">
    <property type="entry name" value="RpiB_LacA_LacB_sf"/>
</dbReference>
<proteinExistence type="inferred from homology"/>
<dbReference type="GO" id="GO:0009052">
    <property type="term" value="P:pentose-phosphate shunt, non-oxidative branch"/>
    <property type="evidence" value="ECO:0007669"/>
    <property type="project" value="TreeGrafter"/>
</dbReference>
<feature type="active site" description="Proton donor" evidence="2">
    <location>
        <position position="97"/>
    </location>
</feature>
<dbReference type="GO" id="GO:0019316">
    <property type="term" value="P:D-allose catabolic process"/>
    <property type="evidence" value="ECO:0007669"/>
    <property type="project" value="TreeGrafter"/>
</dbReference>
<feature type="active site" description="Proton acceptor" evidence="2">
    <location>
        <position position="64"/>
    </location>
</feature>
<dbReference type="Pfam" id="PF02502">
    <property type="entry name" value="LacAB_rpiB"/>
    <property type="match status" value="1"/>
</dbReference>
<evidence type="ECO:0000313" key="3">
    <source>
        <dbReference type="EMBL" id="OGZ33013.1"/>
    </source>
</evidence>
<dbReference type="NCBIfam" id="TIGR00689">
    <property type="entry name" value="rpiB_lacA_lacB"/>
    <property type="match status" value="1"/>
</dbReference>
<dbReference type="InterPro" id="IPR003500">
    <property type="entry name" value="RpiB_LacA_LacB"/>
</dbReference>
<protein>
    <recommendedName>
        <fullName evidence="5">Ribose 5-phosphate isomerase B</fullName>
    </recommendedName>
</protein>
<evidence type="ECO:0008006" key="5">
    <source>
        <dbReference type="Google" id="ProtNLM"/>
    </source>
</evidence>
<dbReference type="GO" id="GO:0004751">
    <property type="term" value="F:ribose-5-phosphate isomerase activity"/>
    <property type="evidence" value="ECO:0007669"/>
    <property type="project" value="TreeGrafter"/>
</dbReference>
<accession>A0A1G2F4U7</accession>
<dbReference type="PIRSF" id="PIRSF005384">
    <property type="entry name" value="RpiB_LacA_B"/>
    <property type="match status" value="1"/>
</dbReference>
<reference evidence="3 4" key="1">
    <citation type="journal article" date="2016" name="Nat. Commun.">
        <title>Thousands of microbial genomes shed light on interconnected biogeochemical processes in an aquifer system.</title>
        <authorList>
            <person name="Anantharaman K."/>
            <person name="Brown C.T."/>
            <person name="Hug L.A."/>
            <person name="Sharon I."/>
            <person name="Castelle C.J."/>
            <person name="Probst A.J."/>
            <person name="Thomas B.C."/>
            <person name="Singh A."/>
            <person name="Wilkins M.J."/>
            <person name="Karaoz U."/>
            <person name="Brodie E.L."/>
            <person name="Williams K.H."/>
            <person name="Hubbard S.S."/>
            <person name="Banfield J.F."/>
        </authorList>
    </citation>
    <scope>NUCLEOTIDE SEQUENCE [LARGE SCALE GENOMIC DNA]</scope>
</reference>
<dbReference type="STRING" id="1801990.A2V69_00150"/>
<dbReference type="SUPFAM" id="SSF89623">
    <property type="entry name" value="Ribose/Galactose isomerase RpiB/AlsB"/>
    <property type="match status" value="1"/>
</dbReference>
<dbReference type="Proteomes" id="UP000177810">
    <property type="component" value="Unassembled WGS sequence"/>
</dbReference>
<gene>
    <name evidence="3" type="ORF">A2V69_00150</name>
</gene>